<keyword evidence="2" id="KW-1185">Reference proteome</keyword>
<accession>A0A5K7X3V5</accession>
<dbReference type="AlphaFoldDB" id="A0A5K7X3V5"/>
<dbReference type="KEGG" id="lpav:PLANPX_0657"/>
<sequence>MGTLLVKIDTASFDRRRGFWQVLEPVLVEAFLPQSTVE</sequence>
<evidence type="ECO:0000313" key="2">
    <source>
        <dbReference type="Proteomes" id="UP000326837"/>
    </source>
</evidence>
<protein>
    <submittedName>
        <fullName evidence="1">Uncharacterized protein</fullName>
    </submittedName>
</protein>
<proteinExistence type="predicted"/>
<dbReference type="Proteomes" id="UP000326837">
    <property type="component" value="Chromosome"/>
</dbReference>
<evidence type="ECO:0000313" key="1">
    <source>
        <dbReference type="EMBL" id="BBO31045.1"/>
    </source>
</evidence>
<dbReference type="EMBL" id="AP021861">
    <property type="protein sequence ID" value="BBO31045.1"/>
    <property type="molecule type" value="Genomic_DNA"/>
</dbReference>
<reference evidence="2" key="1">
    <citation type="submission" date="2019-10" db="EMBL/GenBank/DDBJ databases">
        <title>Lacipirellula parvula gen. nov., sp. nov., representing a lineage of planctomycetes widespread in freshwater anoxic habitats, and description of the family Lacipirellulaceae.</title>
        <authorList>
            <person name="Dedysh S.N."/>
            <person name="Kulichevskaya I.S."/>
            <person name="Beletsky A.V."/>
            <person name="Rakitin A.L."/>
            <person name="Mardanov A.V."/>
            <person name="Ivanova A.A."/>
            <person name="Saltykova V.X."/>
            <person name="Rijpstra W.I.C."/>
            <person name="Sinninghe Damste J.S."/>
            <person name="Ravin N.V."/>
        </authorList>
    </citation>
    <scope>NUCLEOTIDE SEQUENCE [LARGE SCALE GENOMIC DNA]</scope>
    <source>
        <strain evidence="2">PX69</strain>
    </source>
</reference>
<organism evidence="1 2">
    <name type="scientific">Lacipirellula parvula</name>
    <dbReference type="NCBI Taxonomy" id="2650471"/>
    <lineage>
        <taxon>Bacteria</taxon>
        <taxon>Pseudomonadati</taxon>
        <taxon>Planctomycetota</taxon>
        <taxon>Planctomycetia</taxon>
        <taxon>Pirellulales</taxon>
        <taxon>Lacipirellulaceae</taxon>
        <taxon>Lacipirellula</taxon>
    </lineage>
</organism>
<gene>
    <name evidence="1" type="ORF">PLANPX_0657</name>
</gene>
<name>A0A5K7X3V5_9BACT</name>